<evidence type="ECO:0000256" key="10">
    <source>
        <dbReference type="ARBA" id="ARBA00023224"/>
    </source>
</evidence>
<keyword evidence="2" id="KW-1003">Cell membrane</keyword>
<dbReference type="InterPro" id="IPR028082">
    <property type="entry name" value="Peripla_BP_I"/>
</dbReference>
<dbReference type="PRINTS" id="PR00592">
    <property type="entry name" value="CASENSINGR"/>
</dbReference>
<dbReference type="FunFam" id="3.40.50.2300:FF:000125">
    <property type="entry name" value="Vomeronasal 2, receptor 88"/>
    <property type="match status" value="1"/>
</dbReference>
<keyword evidence="8" id="KW-0675">Receptor</keyword>
<evidence type="ECO:0000256" key="2">
    <source>
        <dbReference type="ARBA" id="ARBA00022475"/>
    </source>
</evidence>
<evidence type="ECO:0000259" key="12">
    <source>
        <dbReference type="Pfam" id="PF07562"/>
    </source>
</evidence>
<feature type="non-terminal residue" evidence="13">
    <location>
        <position position="1"/>
    </location>
</feature>
<dbReference type="EMBL" id="JAATIS010004040">
    <property type="protein sequence ID" value="KAG2462795.1"/>
    <property type="molecule type" value="Genomic_DNA"/>
</dbReference>
<feature type="domain" description="Receptor ligand binding region" evidence="11">
    <location>
        <begin position="1581"/>
        <end position="1999"/>
    </location>
</feature>
<evidence type="ECO:0000256" key="4">
    <source>
        <dbReference type="ARBA" id="ARBA00022729"/>
    </source>
</evidence>
<keyword evidence="3" id="KW-0812">Transmembrane</keyword>
<dbReference type="InterPro" id="IPR001828">
    <property type="entry name" value="ANF_lig-bd_rcpt"/>
</dbReference>
<feature type="domain" description="GPCR family 3 nine cysteines" evidence="12">
    <location>
        <begin position="553"/>
        <end position="592"/>
    </location>
</feature>
<name>A0A8X7X693_POLSE</name>
<dbReference type="Gene3D" id="3.40.50.2300">
    <property type="match status" value="15"/>
</dbReference>
<sequence length="2605" mass="291283">MFVLIKAQPGRPLGRRLPSRGRLLRIIIRRWGGDTVKDGRPFIPANTPKPPGGALLAAWRSPEDQQGIMDNGVFMQSPAGCRGGHRRELQGGPRASSCSVTRSLDFEVFQWAHTMMFAIEEINKDQSLLPNITLGYWIYDNCIHLQVALRAAIALIGGLDDNVMEYNCKGLPPVVAVVGDPRSSYSIAIERILGLFRMPLISYYATCSCLSNKIDYPSFFRTVPSDAFQVQAMVQIIKHFGWTWVGVIGTDDEYGQSAVKSFHEEMSSFGCIAFTETFPKAQERERYLQIVNTIKKSTAKVIVVFSPRADLLVLSAEIIRQNVTGRQWIASEAWSTSNILATNENFPSFGGTIGIAIRRGEIPELENFLLQIQPSFDPNNNLLPRFWETMFGCKFQDISKQNDSALPVPKVCTGYEDINSSRTAYTDVSESRATYNVYKAVYALAHALHQLMLCENGKGPFENNTCADIKSLQPWQLMHYLKKVNFTNRLGERVVFDENGDALAIYDIVNWQRAGDGSVTIKTIGVYDKAASKGQEVFLSEKDIFWNFDSGKVPESVCSKSCQPGTRKATRKGQPVCCFDCLPCADGEISKETAHLGDIIDGVWFKGSRTAMGAWSRTRIVTSTITCKGSTSFATLDYNSCLDFEVFQWAHTMIFAIEEINQDPMLLPNITLGYRLYDNCIKLQVALRSAISLIGGLNDSIPDSDCRGLPPVVGIVGDPFSSHSIAISRILGLFRMPLLMYYLKKVNFTNRLGERVAFDENGDALAIYDIVNWQRAGDGSVIIKTIGVYDKAASKGQELFLSEKDIFWNFYSGKWAHAMIFAIEEINQDPMLLPNITLGYRLYDNCLRLQVALRAAMNLIGGLNDSVPDNDCRGPPPVVGIVGDPLSSHSIAISRILGLFRIPLISYYASCSCLSNKIDYPSFFRTVPSDAFQVKAMVQIIKHFGWTWVGVIGTDDDYGQYAVNSFHEEIKPFGCVAFTETFPKAQEKFRYLQIINTIKLSTAKVIVVFSSTANLLAFSTELIQQNLTNRQWIASEGWSTSSVVASNENFPFLGGTIGIAIRRGRIPGLDNFLLQIRPSSDPNNNLIPRFWESMFECKFPEDVTEQNVSVLPVTNVCTGYEDINITRTAYTDLTESRAPYNVYKAVYALAHALHQLMLCENGKGPFENNTCADIKSLQPWQLMHYLKKVNFTNRLGERVAFDENGDALAVYDIVNWQRASDGSVNIKTIGVYDEAASKGQELFLTKYDIFWNFDSGKISYYASCSCLSNKIEYPSFFRTVPSDAFQVKAMVQIIKHFGWTWVGIIGTDDDYGQYAVNSFHEEIKPFGCIAFTETFPKAQEKFKYLQIINTIKHSTAKVIVVFSPTANLIALSTEIIQHNLTGRQWVASEAWSTSNTVATNENFPFFGGTIGIAIRRGEIPGLDNFLFQIRPTSDPNNNLILRFWETMFECKFQETVNNQNDTAFPVSKMCTGYEDIKSTRTAYTDVSESRASYNVYKAVYALAIALHELMKVNFTNRFGERVAFDENGDALAIYDIVNWQRAGDGSVTIKTIGVYDKAASGGRELFLNEKVIFWNFASGQWALTVVLAIEEINRDQSLLPNITLGYRLYDNCMKLQVALRAAVTLIAGLENTVTDYNCEGLPPVVAMIGDPLSSHSIAISRVLGLFRIPMISYYATCSCLSNKREFPSFFRTVPSDAFQVKALVQIIKHYRWTWVGVVASDDDYGQYAVKSFHEEMSKFGCVAFSETLPIVNARGKILQIVNIIKQSTAKIIVIFSTRQDATALIQEIVHQNITGRQWIASEAWSTSTFLATKENFPSFGGTIGTAIRRGEIPGMKDFLLKIRPDFAPSNNLLLKFWETMFECQFMENITNLNNSYLPDSKQCTGLEDLNSKQTSYTDVTESRASYNIYKAVYALAHALNNLASCKNGKGPFENSSCASVTHFQPWQIMFSFALPHSVYSLCKLMHYLKTVNFTSHLGERVAFDENGDALAIYDIVNWQMGSDGNVEIKTVGIYDKAAGTSQEIFLKEDMLFWNFPSGTWALTMAFAIEEINRDPTILPNITLGYRIFDNCMRLQVALRAATTLITGMDEVLTVSDCNGPPPVVAVIGDPLSSHSIAISRILGLFRLPMVSYYATCSCLSNKLQYPSFFRTVPSDAFQVQAMVQIIKHYGWSWVGIIATNDDYGQYAAKSFQEEMNKFGCVAFIENLPIVSEGAKILQIVNTIKHSTAKVIVLFSTTVEATPLVKEIIGQNITGRQWIASEAWSTSPVLAREEYFSSFGGTLGIAVRKGNIPGLKNFLLQVTPHPVSRQNLATKFWERMFDCKFNDNTSMEDTSALFDVKYCTGSEDIRNKETAYTDVSDSRASYNIYKGVYALAHSLNKLASCENGKGPFENNSCASITNVQPWQLMHYLKSINFTTHLGERVAFDENGDALAIYDIVNWQQGSGGKAEIKSVGVYDKAAITGKELVLNEGAIFWNFPSGTVPESVCSNSCPPGTRKANKKGEPVCCFDCILCTDGEISTDVEHEIRGRRNKIREEEDSTFKMNFYYTGTQGFLEMTSTTQTFQKIVNCYKCAEPMHTAPFCLQVEEAIDYSSKPMVLCSFWLF</sequence>
<evidence type="ECO:0000256" key="5">
    <source>
        <dbReference type="ARBA" id="ARBA00022989"/>
    </source>
</evidence>
<proteinExistence type="predicted"/>
<comment type="subcellular location">
    <subcellularLocation>
        <location evidence="1">Cell membrane</location>
        <topology evidence="1">Multi-pass membrane protein</topology>
    </subcellularLocation>
</comment>
<evidence type="ECO:0000256" key="8">
    <source>
        <dbReference type="ARBA" id="ARBA00023170"/>
    </source>
</evidence>
<feature type="domain" description="Receptor ligand binding region" evidence="11">
    <location>
        <begin position="2040"/>
        <end position="2442"/>
    </location>
</feature>
<keyword evidence="7" id="KW-0472">Membrane</keyword>
<dbReference type="InterPro" id="IPR000068">
    <property type="entry name" value="GPCR_3_Ca_sens_rcpt-rel"/>
</dbReference>
<dbReference type="GO" id="GO:0004930">
    <property type="term" value="F:G protein-coupled receptor activity"/>
    <property type="evidence" value="ECO:0007669"/>
    <property type="project" value="UniProtKB-KW"/>
</dbReference>
<evidence type="ECO:0000256" key="6">
    <source>
        <dbReference type="ARBA" id="ARBA00023040"/>
    </source>
</evidence>
<evidence type="ECO:0000256" key="7">
    <source>
        <dbReference type="ARBA" id="ARBA00023136"/>
    </source>
</evidence>
<feature type="domain" description="Receptor ligand binding region" evidence="11">
    <location>
        <begin position="1258"/>
        <end position="1541"/>
    </location>
</feature>
<keyword evidence="6" id="KW-0297">G-protein coupled receptor</keyword>
<keyword evidence="5" id="KW-1133">Transmembrane helix</keyword>
<dbReference type="Pfam" id="PF01094">
    <property type="entry name" value="ANF_receptor"/>
    <property type="match status" value="6"/>
</dbReference>
<evidence type="ECO:0000259" key="11">
    <source>
        <dbReference type="Pfam" id="PF01094"/>
    </source>
</evidence>
<dbReference type="GO" id="GO:0005886">
    <property type="term" value="C:plasma membrane"/>
    <property type="evidence" value="ECO:0007669"/>
    <property type="project" value="UniProtKB-SubCell"/>
</dbReference>
<dbReference type="FunFam" id="3.40.50.2300:FF:000016">
    <property type="entry name" value="Taste 1 receptor member 2"/>
    <property type="match status" value="4"/>
</dbReference>
<evidence type="ECO:0000256" key="3">
    <source>
        <dbReference type="ARBA" id="ARBA00022692"/>
    </source>
</evidence>
<accession>A0A8X7X693</accession>
<dbReference type="Gene3D" id="2.10.50.30">
    <property type="entry name" value="GPCR, family 3, nine cysteines domain"/>
    <property type="match status" value="1"/>
</dbReference>
<feature type="domain" description="Receptor ligand binding region" evidence="11">
    <location>
        <begin position="111"/>
        <end position="513"/>
    </location>
</feature>
<evidence type="ECO:0000256" key="1">
    <source>
        <dbReference type="ARBA" id="ARBA00004651"/>
    </source>
</evidence>
<dbReference type="FunFam" id="3.40.50.2300:FF:000475">
    <property type="entry name" value="Olfactory receptor C family, g2"/>
    <property type="match status" value="3"/>
</dbReference>
<reference evidence="13 14" key="1">
    <citation type="journal article" date="2021" name="Cell">
        <title>Tracing the genetic footprints of vertebrate landing in non-teleost ray-finned fishes.</title>
        <authorList>
            <person name="Bi X."/>
            <person name="Wang K."/>
            <person name="Yang L."/>
            <person name="Pan H."/>
            <person name="Jiang H."/>
            <person name="Wei Q."/>
            <person name="Fang M."/>
            <person name="Yu H."/>
            <person name="Zhu C."/>
            <person name="Cai Y."/>
            <person name="He Y."/>
            <person name="Gan X."/>
            <person name="Zeng H."/>
            <person name="Yu D."/>
            <person name="Zhu Y."/>
            <person name="Jiang H."/>
            <person name="Qiu Q."/>
            <person name="Yang H."/>
            <person name="Zhang Y.E."/>
            <person name="Wang W."/>
            <person name="Zhu M."/>
            <person name="He S."/>
            <person name="Zhang G."/>
        </authorList>
    </citation>
    <scope>NUCLEOTIDE SEQUENCE [LARGE SCALE GENOMIC DNA]</scope>
    <source>
        <strain evidence="13">Bchr_013</strain>
    </source>
</reference>
<comment type="caution">
    <text evidence="13">The sequence shown here is derived from an EMBL/GenBank/DDBJ whole genome shotgun (WGS) entry which is preliminary data.</text>
</comment>
<feature type="domain" description="GPCR family 3 nine cysteines" evidence="12">
    <location>
        <begin position="2483"/>
        <end position="2523"/>
    </location>
</feature>
<feature type="non-terminal residue" evidence="13">
    <location>
        <position position="2605"/>
    </location>
</feature>
<dbReference type="Proteomes" id="UP000886611">
    <property type="component" value="Unassembled WGS sequence"/>
</dbReference>
<dbReference type="Pfam" id="PF07562">
    <property type="entry name" value="NCD3G"/>
    <property type="match status" value="2"/>
</dbReference>
<evidence type="ECO:0000313" key="13">
    <source>
        <dbReference type="EMBL" id="KAG2462795.1"/>
    </source>
</evidence>
<dbReference type="InterPro" id="IPR000337">
    <property type="entry name" value="GPCR_3"/>
</dbReference>
<feature type="domain" description="Receptor ligand binding region" evidence="11">
    <location>
        <begin position="815"/>
        <end position="1218"/>
    </location>
</feature>
<organism evidence="13 14">
    <name type="scientific">Polypterus senegalus</name>
    <name type="common">Senegal bichir</name>
    <dbReference type="NCBI Taxonomy" id="55291"/>
    <lineage>
        <taxon>Eukaryota</taxon>
        <taxon>Metazoa</taxon>
        <taxon>Chordata</taxon>
        <taxon>Craniata</taxon>
        <taxon>Vertebrata</taxon>
        <taxon>Euteleostomi</taxon>
        <taxon>Actinopterygii</taxon>
        <taxon>Polypteriformes</taxon>
        <taxon>Polypteridae</taxon>
        <taxon>Polypterus</taxon>
    </lineage>
</organism>
<dbReference type="InterPro" id="IPR011500">
    <property type="entry name" value="GPCR_3_9-Cys_dom"/>
</dbReference>
<dbReference type="SUPFAM" id="SSF53822">
    <property type="entry name" value="Periplasmic binding protein-like I"/>
    <property type="match status" value="7"/>
</dbReference>
<evidence type="ECO:0000313" key="14">
    <source>
        <dbReference type="Proteomes" id="UP000886611"/>
    </source>
</evidence>
<gene>
    <name evidence="13" type="primary">Casr_4</name>
    <name evidence="13" type="ORF">GTO96_0000754</name>
</gene>
<evidence type="ECO:0000256" key="9">
    <source>
        <dbReference type="ARBA" id="ARBA00023180"/>
    </source>
</evidence>
<keyword evidence="9" id="KW-0325">Glycoprotein</keyword>
<dbReference type="PANTHER" id="PTHR24061">
    <property type="entry name" value="CALCIUM-SENSING RECEPTOR-RELATED"/>
    <property type="match status" value="1"/>
</dbReference>
<dbReference type="InterPro" id="IPR038550">
    <property type="entry name" value="GPCR_3_9-Cys_sf"/>
</dbReference>
<keyword evidence="4" id="KW-0732">Signal</keyword>
<protein>
    <submittedName>
        <fullName evidence="13">CASR protein</fullName>
    </submittedName>
</protein>
<feature type="domain" description="Receptor ligand binding region" evidence="11">
    <location>
        <begin position="649"/>
        <end position="741"/>
    </location>
</feature>
<keyword evidence="14" id="KW-1185">Reference proteome</keyword>
<dbReference type="PRINTS" id="PR00248">
    <property type="entry name" value="GPCRMGR"/>
</dbReference>
<keyword evidence="10" id="KW-0807">Transducer</keyword>
<dbReference type="PANTHER" id="PTHR24061:SF418">
    <property type="entry name" value="C-FAMILY ODORANT RECEPTOR OLFCQ19-RELATED"/>
    <property type="match status" value="1"/>
</dbReference>
<dbReference type="CDD" id="cd06364">
    <property type="entry name" value="PBP1_CaSR"/>
    <property type="match status" value="4"/>
</dbReference>